<dbReference type="Proteomes" id="UP000000268">
    <property type="component" value="Chromosome"/>
</dbReference>
<proteinExistence type="predicted"/>
<dbReference type="EMBL" id="CP000828">
    <property type="protein sequence ID" value="ABW29161.1"/>
    <property type="molecule type" value="Genomic_DNA"/>
</dbReference>
<organism evidence="2 3">
    <name type="scientific">Acaryochloris marina (strain MBIC 11017)</name>
    <dbReference type="NCBI Taxonomy" id="329726"/>
    <lineage>
        <taxon>Bacteria</taxon>
        <taxon>Bacillati</taxon>
        <taxon>Cyanobacteriota</taxon>
        <taxon>Cyanophyceae</taxon>
        <taxon>Acaryochloridales</taxon>
        <taxon>Acaryochloridaceae</taxon>
        <taxon>Acaryochloris</taxon>
    </lineage>
</organism>
<accession>B0CBP3</accession>
<dbReference type="KEGG" id="amr:AM1_4181"/>
<dbReference type="InterPro" id="IPR045414">
    <property type="entry name" value="DUF5895"/>
</dbReference>
<evidence type="ECO:0000313" key="2">
    <source>
        <dbReference type="EMBL" id="ABW29161.1"/>
    </source>
</evidence>
<evidence type="ECO:0000259" key="1">
    <source>
        <dbReference type="Pfam" id="PF19247"/>
    </source>
</evidence>
<evidence type="ECO:0000313" key="3">
    <source>
        <dbReference type="Proteomes" id="UP000000268"/>
    </source>
</evidence>
<dbReference type="AlphaFoldDB" id="B0CBP3"/>
<feature type="domain" description="DUF5895" evidence="1">
    <location>
        <begin position="14"/>
        <end position="158"/>
    </location>
</feature>
<sequence length="263" mass="29857">MMSATLTQPAQIDEFAGDEYGPAYQPLPYLQVLNHEDPQQAGFFISADNAAAVNFQPTPEWQSHDAYFMSGGVAVGYRSLTARMAVLRRSPLLMFSRKDRAFLGAFDRDSYNPEEVILKTRYLVYLVSRQKQLLHQSPLQFTAKGSLCGSFGEHYNQFHSQMNWAYGKPRGDRFFALSIFAVKLQPILKGQEKKSWVCSIVEHGQPTSENWRNFFLGYDPIVKQKLIADFEAQANFAQGDRAQSDLDKGMPERFDAIVDDLAF</sequence>
<dbReference type="eggNOG" id="COG3170">
    <property type="taxonomic scope" value="Bacteria"/>
</dbReference>
<dbReference type="STRING" id="329726.AM1_4181"/>
<dbReference type="HOGENOM" id="CLU_962002_0_0_3"/>
<protein>
    <recommendedName>
        <fullName evidence="1">DUF5895 domain-containing protein</fullName>
    </recommendedName>
</protein>
<dbReference type="Pfam" id="PF19247">
    <property type="entry name" value="DUF5895"/>
    <property type="match status" value="1"/>
</dbReference>
<keyword evidence="3" id="KW-1185">Reference proteome</keyword>
<name>B0CBP3_ACAM1</name>
<dbReference type="OrthoDB" id="569957at2"/>
<dbReference type="RefSeq" id="WP_010480746.1">
    <property type="nucleotide sequence ID" value="NC_009925.1"/>
</dbReference>
<reference evidence="2 3" key="1">
    <citation type="journal article" date="2008" name="Proc. Natl. Acad. Sci. U.S.A.">
        <title>Niche adaptation and genome expansion in the chlorophyll d-producing cyanobacterium Acaryochloris marina.</title>
        <authorList>
            <person name="Swingley W.D."/>
            <person name="Chen M."/>
            <person name="Cheung P.C."/>
            <person name="Conrad A.L."/>
            <person name="Dejesa L.C."/>
            <person name="Hao J."/>
            <person name="Honchak B.M."/>
            <person name="Karbach L.E."/>
            <person name="Kurdoglu A."/>
            <person name="Lahiri S."/>
            <person name="Mastrian S.D."/>
            <person name="Miyashita H."/>
            <person name="Page L."/>
            <person name="Ramakrishna P."/>
            <person name="Satoh S."/>
            <person name="Sattley W.M."/>
            <person name="Shimada Y."/>
            <person name="Taylor H.L."/>
            <person name="Tomo T."/>
            <person name="Tsuchiya T."/>
            <person name="Wang Z.T."/>
            <person name="Raymond J."/>
            <person name="Mimuro M."/>
            <person name="Blankenship R.E."/>
            <person name="Touchman J.W."/>
        </authorList>
    </citation>
    <scope>NUCLEOTIDE SEQUENCE [LARGE SCALE GENOMIC DNA]</scope>
    <source>
        <strain evidence="3">MBIC 11017</strain>
    </source>
</reference>
<gene>
    <name evidence="2" type="ordered locus">AM1_4181</name>
</gene>